<accession>A0A2H4SCR7</accession>
<comment type="subcellular location">
    <subcellularLocation>
        <location evidence="1">Membrane</location>
        <topology evidence="1">Single-pass membrane protein</topology>
    </subcellularLocation>
</comment>
<evidence type="ECO:0000256" key="2">
    <source>
        <dbReference type="ARBA" id="ARBA00022692"/>
    </source>
</evidence>
<evidence type="ECO:0000313" key="8">
    <source>
        <dbReference type="Proteomes" id="UP000323067"/>
    </source>
</evidence>
<organism evidence="7 8">
    <name type="scientific">Cordyceps militaris</name>
    <name type="common">Caterpillar fungus</name>
    <name type="synonym">Clavaria militaris</name>
    <dbReference type="NCBI Taxonomy" id="73501"/>
    <lineage>
        <taxon>Eukaryota</taxon>
        <taxon>Fungi</taxon>
        <taxon>Dikarya</taxon>
        <taxon>Ascomycota</taxon>
        <taxon>Pezizomycotina</taxon>
        <taxon>Sordariomycetes</taxon>
        <taxon>Hypocreomycetidae</taxon>
        <taxon>Hypocreales</taxon>
        <taxon>Cordycipitaceae</taxon>
        <taxon>Cordyceps</taxon>
    </lineage>
</organism>
<feature type="region of interest" description="Disordered" evidence="5">
    <location>
        <begin position="155"/>
        <end position="177"/>
    </location>
</feature>
<dbReference type="Proteomes" id="UP000323067">
    <property type="component" value="Chromosome vi"/>
</dbReference>
<evidence type="ECO:0000256" key="6">
    <source>
        <dbReference type="SAM" id="Phobius"/>
    </source>
</evidence>
<dbReference type="InterPro" id="IPR051694">
    <property type="entry name" value="Immunoregulatory_rcpt-like"/>
</dbReference>
<dbReference type="VEuPathDB" id="FungiDB:A9K55_006173"/>
<dbReference type="PANTHER" id="PTHR15549">
    <property type="entry name" value="PAIRED IMMUNOGLOBULIN-LIKE TYPE 2 RECEPTOR"/>
    <property type="match status" value="1"/>
</dbReference>
<reference evidence="7 8" key="1">
    <citation type="journal article" date="2017" name="BMC Genomics">
        <title>Chromosome level assembly and secondary metabolite potential of the parasitic fungus Cordyceps militaris.</title>
        <authorList>
            <person name="Kramer G.J."/>
            <person name="Nodwell J.R."/>
        </authorList>
    </citation>
    <scope>NUCLEOTIDE SEQUENCE [LARGE SCALE GENOMIC DNA]</scope>
    <source>
        <strain evidence="7 8">ATCC 34164</strain>
    </source>
</reference>
<evidence type="ECO:0000313" key="7">
    <source>
        <dbReference type="EMBL" id="ATY60886.1"/>
    </source>
</evidence>
<name>A0A2H4SCR7_CORMI</name>
<dbReference type="GO" id="GO:0071944">
    <property type="term" value="C:cell periphery"/>
    <property type="evidence" value="ECO:0007669"/>
    <property type="project" value="UniProtKB-ARBA"/>
</dbReference>
<dbReference type="AlphaFoldDB" id="A0A2H4SCR7"/>
<proteinExistence type="predicted"/>
<dbReference type="VEuPathDB" id="FungiDB:CCM_02773"/>
<evidence type="ECO:0000256" key="3">
    <source>
        <dbReference type="ARBA" id="ARBA00022989"/>
    </source>
</evidence>
<keyword evidence="2 6" id="KW-0812">Transmembrane</keyword>
<dbReference type="GO" id="GO:0016020">
    <property type="term" value="C:membrane"/>
    <property type="evidence" value="ECO:0007669"/>
    <property type="project" value="UniProtKB-SubCell"/>
</dbReference>
<evidence type="ECO:0000256" key="5">
    <source>
        <dbReference type="SAM" id="MobiDB-lite"/>
    </source>
</evidence>
<dbReference type="EMBL" id="CP023323">
    <property type="protein sequence ID" value="ATY60886.1"/>
    <property type="molecule type" value="Genomic_DNA"/>
</dbReference>
<feature type="transmembrane region" description="Helical" evidence="6">
    <location>
        <begin position="242"/>
        <end position="264"/>
    </location>
</feature>
<evidence type="ECO:0000256" key="4">
    <source>
        <dbReference type="ARBA" id="ARBA00023136"/>
    </source>
</evidence>
<dbReference type="PANTHER" id="PTHR15549:SF6">
    <property type="entry name" value="MID2 DOMAIN-CONTAINING PROTEIN"/>
    <property type="match status" value="1"/>
</dbReference>
<sequence>MFLDIFGKPKMKPATAINSNVWYHVTEGQVDKAGRKFTSMLQVDESTGGLSVLPVTSPPFYWQFQAVAASDGRYVVRNSRDGAAKQLSACRNRTEPADGQTGLCMAAANGADDAQVWQLDQWGADMVRDGLRFINAANGTRFWLDVHKGNPPFMNSNVTADSSAAAADDDEPESEPSQRWYMTSAQAVNAIEYSTIQTMISTSAASTSAASTTAARATTTATVPPAAGSDSAHHRLSTGAEVGIGIGAGLAGIALTAVIGLLLWRRRKRQTAAAAAAAAAASIPSPPGTPNTNKPLPPVGAESKVYELSSEPFDDGSYGSYSSYQAHELPTPTGPPPSHMAREIQAQQRYELDSTPVSPAAAVYSRDWERMGS</sequence>
<feature type="region of interest" description="Disordered" evidence="5">
    <location>
        <begin position="312"/>
        <end position="341"/>
    </location>
</feature>
<keyword evidence="3 6" id="KW-1133">Transmembrane helix</keyword>
<gene>
    <name evidence="7" type="ORF">A9K55_006173</name>
</gene>
<dbReference type="OrthoDB" id="4158815at2759"/>
<protein>
    <submittedName>
        <fullName evidence="7">LPXTG-motif cell wall anchor</fullName>
    </submittedName>
</protein>
<dbReference type="PROSITE" id="PS50231">
    <property type="entry name" value="RICIN_B_LECTIN"/>
    <property type="match status" value="1"/>
</dbReference>
<evidence type="ECO:0000256" key="1">
    <source>
        <dbReference type="ARBA" id="ARBA00004167"/>
    </source>
</evidence>
<feature type="region of interest" description="Disordered" evidence="5">
    <location>
        <begin position="279"/>
        <end position="300"/>
    </location>
</feature>
<keyword evidence="4 6" id="KW-0472">Membrane</keyword>